<keyword evidence="3" id="KW-0677">Repeat</keyword>
<dbReference type="InterPro" id="IPR027038">
    <property type="entry name" value="RanGap"/>
</dbReference>
<name>A0A821M5P9_9BILA</name>
<dbReference type="Pfam" id="PF13516">
    <property type="entry name" value="LRR_6"/>
    <property type="match status" value="4"/>
</dbReference>
<comment type="caution">
    <text evidence="4">The sequence shown here is derived from an EMBL/GenBank/DDBJ whole genome shotgun (WGS) entry which is preliminary data.</text>
</comment>
<dbReference type="PANTHER" id="PTHR24113">
    <property type="entry name" value="RAN GTPASE-ACTIVATING PROTEIN 1"/>
    <property type="match status" value="1"/>
</dbReference>
<dbReference type="GO" id="GO:0006913">
    <property type="term" value="P:nucleocytoplasmic transport"/>
    <property type="evidence" value="ECO:0007669"/>
    <property type="project" value="TreeGrafter"/>
</dbReference>
<gene>
    <name evidence="4" type="ORF">TOA249_LOCUS21049</name>
</gene>
<dbReference type="AlphaFoldDB" id="A0A821M5P9"/>
<evidence type="ECO:0000313" key="5">
    <source>
        <dbReference type="Proteomes" id="UP000663838"/>
    </source>
</evidence>
<proteinExistence type="predicted"/>
<evidence type="ECO:0000256" key="2">
    <source>
        <dbReference type="ARBA" id="ARBA00022614"/>
    </source>
</evidence>
<reference evidence="4" key="1">
    <citation type="submission" date="2021-02" db="EMBL/GenBank/DDBJ databases">
        <authorList>
            <person name="Nowell W R."/>
        </authorList>
    </citation>
    <scope>NUCLEOTIDE SEQUENCE</scope>
</reference>
<dbReference type="EMBL" id="CAJOBS010001783">
    <property type="protein sequence ID" value="CAF4761516.1"/>
    <property type="molecule type" value="Genomic_DNA"/>
</dbReference>
<evidence type="ECO:0000313" key="4">
    <source>
        <dbReference type="EMBL" id="CAF4761516.1"/>
    </source>
</evidence>
<organism evidence="4 5">
    <name type="scientific">Rotaria socialis</name>
    <dbReference type="NCBI Taxonomy" id="392032"/>
    <lineage>
        <taxon>Eukaryota</taxon>
        <taxon>Metazoa</taxon>
        <taxon>Spiralia</taxon>
        <taxon>Gnathifera</taxon>
        <taxon>Rotifera</taxon>
        <taxon>Eurotatoria</taxon>
        <taxon>Bdelloidea</taxon>
        <taxon>Philodinida</taxon>
        <taxon>Philodinidae</taxon>
        <taxon>Rotaria</taxon>
    </lineage>
</organism>
<dbReference type="SMART" id="SM00368">
    <property type="entry name" value="LRR_RI"/>
    <property type="match status" value="6"/>
</dbReference>
<dbReference type="Gene3D" id="3.80.10.10">
    <property type="entry name" value="Ribonuclease Inhibitor"/>
    <property type="match status" value="4"/>
</dbReference>
<dbReference type="GO" id="GO:0005634">
    <property type="term" value="C:nucleus"/>
    <property type="evidence" value="ECO:0007669"/>
    <property type="project" value="TreeGrafter"/>
</dbReference>
<dbReference type="InterPro" id="IPR032675">
    <property type="entry name" value="LRR_dom_sf"/>
</dbReference>
<dbReference type="PANTHER" id="PTHR24113:SF12">
    <property type="entry name" value="RAN GTPASE-ACTIVATING PROTEIN 1"/>
    <property type="match status" value="1"/>
</dbReference>
<dbReference type="Proteomes" id="UP000663838">
    <property type="component" value="Unassembled WGS sequence"/>
</dbReference>
<evidence type="ECO:0000256" key="3">
    <source>
        <dbReference type="ARBA" id="ARBA00022737"/>
    </source>
</evidence>
<dbReference type="GO" id="GO:0005829">
    <property type="term" value="C:cytosol"/>
    <property type="evidence" value="ECO:0007669"/>
    <property type="project" value="TreeGrafter"/>
</dbReference>
<accession>A0A821M5P9</accession>
<dbReference type="SUPFAM" id="SSF52047">
    <property type="entry name" value="RNI-like"/>
    <property type="match status" value="2"/>
</dbReference>
<sequence length="393" mass="43928">MKCDMPLNNLKVQGCQVGNKDLQYLTDIFQYNKATVIINSDNNEIDDNVVKHFAYVLRNNPVSIVWIGDSSIYDMSYIYHPESSENRIGDIGAQHFREALPINKTLMEVTLKDNESSLCATVQMEHEIMHESICITVDWTGYQIRNEKLECLSAALKKNYITTRLILDENQIDDNGIQLLADGLLKNKILQELSLRNNRIGDKGMKYIANVLRENMTLNTLNLSKSSIGNDEVKHLADVLKDNVTLITLILSNNLIGDDGAKHLVESIQNNTKLITLNLENNRIGDGGTQKIATALNINTTLCKISLNGNGTYLCVVVGVLYQQRRGNMPTSLNFSKHCIKDEQVLILTQSLTDNKSLIELDISSNQIGKNGVQHLANVLENNIASLIILVFA</sequence>
<dbReference type="GO" id="GO:0031267">
    <property type="term" value="F:small GTPase binding"/>
    <property type="evidence" value="ECO:0007669"/>
    <property type="project" value="TreeGrafter"/>
</dbReference>
<keyword evidence="1" id="KW-0343">GTPase activation</keyword>
<dbReference type="GO" id="GO:0005096">
    <property type="term" value="F:GTPase activator activity"/>
    <property type="evidence" value="ECO:0007669"/>
    <property type="project" value="UniProtKB-KW"/>
</dbReference>
<protein>
    <submittedName>
        <fullName evidence="4">Uncharacterized protein</fullName>
    </submittedName>
</protein>
<keyword evidence="2" id="KW-0433">Leucine-rich repeat</keyword>
<evidence type="ECO:0000256" key="1">
    <source>
        <dbReference type="ARBA" id="ARBA00022468"/>
    </source>
</evidence>
<dbReference type="GO" id="GO:0048471">
    <property type="term" value="C:perinuclear region of cytoplasm"/>
    <property type="evidence" value="ECO:0007669"/>
    <property type="project" value="TreeGrafter"/>
</dbReference>
<dbReference type="InterPro" id="IPR001611">
    <property type="entry name" value="Leu-rich_rpt"/>
</dbReference>